<dbReference type="InterPro" id="IPR039903">
    <property type="entry name" value="Zswim2"/>
</dbReference>
<dbReference type="PANTHER" id="PTHR21540:SF0">
    <property type="entry name" value="PHD FAMILY PROTEIN"/>
    <property type="match status" value="1"/>
</dbReference>
<proteinExistence type="inferred from homology"/>
<dbReference type="EMBL" id="LHPG02000002">
    <property type="protein sequence ID" value="PRW60447.1"/>
    <property type="molecule type" value="Genomic_DNA"/>
</dbReference>
<feature type="transmembrane region" description="Helical" evidence="9">
    <location>
        <begin position="237"/>
        <end position="254"/>
    </location>
</feature>
<dbReference type="Pfam" id="PF13639">
    <property type="entry name" value="zf-RING_2"/>
    <property type="match status" value="1"/>
</dbReference>
<keyword evidence="3 9" id="KW-0812">Transmembrane</keyword>
<sequence>MAVSAHEALEEAERLLNQARNLSQRVAGFSKKLTSEGDALADEVSILSKSVDRQLEGAAKRLSADDPDWLDALQALETARSVVKGSGPGGDLRKYGITRKPAILQLLLGPCSNVVSIRKDQSIQLKEEYHRFRNNSAYIMTAFAGLIQAGLMRAKAKAEAHEAFTLTPLLIVGCQFFLCWLLYFYTASAMRESVLKVNGSHIRPWWIHHHYWSIGTAMLMLSLPVDSPSVARSVQTFLWWAILQGAVIVMQNRYQRRRMYTRIALGKSSAMDVVGGETSASTGQLWVLYPMLFALQGLQSVIGFQMVSSNAWAFLSPEGYLDLETKESDLWGSRGVALAGLMMLFMALQNFRGTLASIVGKARAKEKAIARISVLRQKSVASPHKGDTPLSPLREEDGKDKSAVQAAAAAAAAVRAGQPLGDLAAPAAAAATAAAGAPKRRRSGHDSGAARKKASSSKERREDEFGNTVSWRPKASGAVLARIARANGGHRLMLLARKPLRPLGAEGGAAEEFAVYGATGNAYTVTIGRQPSCTCPDAAKGNICKHVLFVLLRVLHMSPEEPLVWQKALLSSEVDEILGGQKSLPRTLGGGEVLAPEAVREQYRRRTSLGGGEGAGEGEEGVPLRRSAEGADCPICYEGLDASEKISFCATCGNNCHASCIGEWVKKRRREGAQPTCPLCRAAWVDGAAPAGAAAGAGEEYINLADAAGAPVPTLEDLYGDRALWIHAHQGDIPRGVAANIWRNMGH</sequence>
<evidence type="ECO:0000256" key="3">
    <source>
        <dbReference type="ARBA" id="ARBA00022692"/>
    </source>
</evidence>
<dbReference type="Proteomes" id="UP000239899">
    <property type="component" value="Unassembled WGS sequence"/>
</dbReference>
<evidence type="ECO:0000256" key="9">
    <source>
        <dbReference type="SAM" id="Phobius"/>
    </source>
</evidence>
<feature type="transmembrane region" description="Helical" evidence="9">
    <location>
        <begin position="166"/>
        <end position="185"/>
    </location>
</feature>
<evidence type="ECO:0000256" key="7">
    <source>
        <dbReference type="SAM" id="Coils"/>
    </source>
</evidence>
<dbReference type="GO" id="GO:0008270">
    <property type="term" value="F:zinc ion binding"/>
    <property type="evidence" value="ECO:0007669"/>
    <property type="project" value="UniProtKB-KW"/>
</dbReference>
<dbReference type="InterPro" id="IPR013083">
    <property type="entry name" value="Znf_RING/FYVE/PHD"/>
</dbReference>
<protein>
    <submittedName>
        <fullName evidence="12">Transmembrane 120-like protein</fullName>
    </submittedName>
</protein>
<keyword evidence="6" id="KW-0863">Zinc-finger</keyword>
<evidence type="ECO:0000256" key="5">
    <source>
        <dbReference type="ARBA" id="ARBA00023136"/>
    </source>
</evidence>
<evidence type="ECO:0000256" key="8">
    <source>
        <dbReference type="SAM" id="MobiDB-lite"/>
    </source>
</evidence>
<keyword evidence="4 9" id="KW-1133">Transmembrane helix</keyword>
<dbReference type="Pfam" id="PF04434">
    <property type="entry name" value="SWIM"/>
    <property type="match status" value="1"/>
</dbReference>
<gene>
    <name evidence="12" type="ORF">C2E21_1049</name>
</gene>
<evidence type="ECO:0000313" key="12">
    <source>
        <dbReference type="EMBL" id="PRW60447.1"/>
    </source>
</evidence>
<feature type="compositionally biased region" description="Basic and acidic residues" evidence="8">
    <location>
        <begin position="393"/>
        <end position="402"/>
    </location>
</feature>
<evidence type="ECO:0000313" key="13">
    <source>
        <dbReference type="Proteomes" id="UP000239899"/>
    </source>
</evidence>
<feature type="coiled-coil region" evidence="7">
    <location>
        <begin position="2"/>
        <end position="32"/>
    </location>
</feature>
<dbReference type="GO" id="GO:0016020">
    <property type="term" value="C:membrane"/>
    <property type="evidence" value="ECO:0007669"/>
    <property type="project" value="UniProtKB-SubCell"/>
</dbReference>
<evidence type="ECO:0000259" key="10">
    <source>
        <dbReference type="PROSITE" id="PS50089"/>
    </source>
</evidence>
<feature type="domain" description="SWIM-type" evidence="11">
    <location>
        <begin position="523"/>
        <end position="555"/>
    </location>
</feature>
<comment type="similarity">
    <text evidence="2">Belongs to the TMEM120 family.</text>
</comment>
<evidence type="ECO:0000256" key="6">
    <source>
        <dbReference type="PROSITE-ProRule" id="PRU00175"/>
    </source>
</evidence>
<dbReference type="SUPFAM" id="SSF57850">
    <property type="entry name" value="RING/U-box"/>
    <property type="match status" value="1"/>
</dbReference>
<dbReference type="AlphaFoldDB" id="A0A2P6U2A9"/>
<feature type="domain" description="RING-type" evidence="10">
    <location>
        <begin position="633"/>
        <end position="681"/>
    </location>
</feature>
<keyword evidence="6" id="KW-0479">Metal-binding</keyword>
<keyword evidence="7" id="KW-0175">Coiled coil</keyword>
<dbReference type="PROSITE" id="PS50966">
    <property type="entry name" value="ZF_SWIM"/>
    <property type="match status" value="1"/>
</dbReference>
<dbReference type="OrthoDB" id="2015098at2759"/>
<keyword evidence="6" id="KW-0862">Zinc</keyword>
<organism evidence="12 13">
    <name type="scientific">Chlorella sorokiniana</name>
    <name type="common">Freshwater green alga</name>
    <dbReference type="NCBI Taxonomy" id="3076"/>
    <lineage>
        <taxon>Eukaryota</taxon>
        <taxon>Viridiplantae</taxon>
        <taxon>Chlorophyta</taxon>
        <taxon>core chlorophytes</taxon>
        <taxon>Trebouxiophyceae</taxon>
        <taxon>Chlorellales</taxon>
        <taxon>Chlorellaceae</taxon>
        <taxon>Chlorella clade</taxon>
        <taxon>Chlorella</taxon>
    </lineage>
</organism>
<evidence type="ECO:0000256" key="1">
    <source>
        <dbReference type="ARBA" id="ARBA00004141"/>
    </source>
</evidence>
<feature type="region of interest" description="Disordered" evidence="8">
    <location>
        <begin position="380"/>
        <end position="402"/>
    </location>
</feature>
<keyword evidence="5 9" id="KW-0472">Membrane</keyword>
<comment type="caution">
    <text evidence="12">The sequence shown here is derived from an EMBL/GenBank/DDBJ whole genome shotgun (WGS) entry which is preliminary data.</text>
</comment>
<feature type="transmembrane region" description="Helical" evidence="9">
    <location>
        <begin position="286"/>
        <end position="307"/>
    </location>
</feature>
<keyword evidence="13" id="KW-1185">Reference proteome</keyword>
<feature type="region of interest" description="Disordered" evidence="8">
    <location>
        <begin position="434"/>
        <end position="469"/>
    </location>
</feature>
<dbReference type="InterPro" id="IPR001841">
    <property type="entry name" value="Znf_RING"/>
</dbReference>
<evidence type="ECO:0000256" key="4">
    <source>
        <dbReference type="ARBA" id="ARBA00022989"/>
    </source>
</evidence>
<feature type="transmembrane region" description="Helical" evidence="9">
    <location>
        <begin position="206"/>
        <end position="225"/>
    </location>
</feature>
<dbReference type="PROSITE" id="PS50089">
    <property type="entry name" value="ZF_RING_2"/>
    <property type="match status" value="1"/>
</dbReference>
<dbReference type="InterPro" id="IPR012926">
    <property type="entry name" value="TMEM120A/B"/>
</dbReference>
<dbReference type="Gene3D" id="3.30.40.10">
    <property type="entry name" value="Zinc/RING finger domain, C3HC4 (zinc finger)"/>
    <property type="match status" value="1"/>
</dbReference>
<feature type="transmembrane region" description="Helical" evidence="9">
    <location>
        <begin position="136"/>
        <end position="154"/>
    </location>
</feature>
<dbReference type="GO" id="GO:0061630">
    <property type="term" value="F:ubiquitin protein ligase activity"/>
    <property type="evidence" value="ECO:0007669"/>
    <property type="project" value="InterPro"/>
</dbReference>
<name>A0A2P6U2A9_CHLSO</name>
<dbReference type="Pfam" id="PF07851">
    <property type="entry name" value="TMEM120A-B"/>
    <property type="match status" value="1"/>
</dbReference>
<dbReference type="PANTHER" id="PTHR21540">
    <property type="entry name" value="RING FINGER AND SWIM DOMAIN-CONTAINING PROTEIN 2"/>
    <property type="match status" value="1"/>
</dbReference>
<evidence type="ECO:0000256" key="2">
    <source>
        <dbReference type="ARBA" id="ARBA00009700"/>
    </source>
</evidence>
<dbReference type="InterPro" id="IPR007527">
    <property type="entry name" value="Znf_SWIM"/>
</dbReference>
<accession>A0A2P6U2A9</accession>
<comment type="subcellular location">
    <subcellularLocation>
        <location evidence="1">Membrane</location>
        <topology evidence="1">Multi-pass membrane protein</topology>
    </subcellularLocation>
</comment>
<dbReference type="SMART" id="SM00184">
    <property type="entry name" value="RING"/>
    <property type="match status" value="1"/>
</dbReference>
<evidence type="ECO:0000259" key="11">
    <source>
        <dbReference type="PROSITE" id="PS50966"/>
    </source>
</evidence>
<dbReference type="CDD" id="cd16494">
    <property type="entry name" value="RING-CH-C4HC3_ZSWM2"/>
    <property type="match status" value="1"/>
</dbReference>
<reference evidence="12 13" key="1">
    <citation type="journal article" date="2018" name="Plant J.">
        <title>Genome sequences of Chlorella sorokiniana UTEX 1602 and Micractinium conductrix SAG 241.80: implications to maltose excretion by a green alga.</title>
        <authorList>
            <person name="Arriola M.B."/>
            <person name="Velmurugan N."/>
            <person name="Zhang Y."/>
            <person name="Plunkett M.H."/>
            <person name="Hondzo H."/>
            <person name="Barney B.M."/>
        </authorList>
    </citation>
    <scope>NUCLEOTIDE SEQUENCE [LARGE SCALE GENOMIC DNA]</scope>
    <source>
        <strain evidence="13">UTEX 1602</strain>
    </source>
</reference>